<dbReference type="SUPFAM" id="SSF53474">
    <property type="entry name" value="alpha/beta-Hydrolases"/>
    <property type="match status" value="1"/>
</dbReference>
<gene>
    <name evidence="5" type="ORF">GCM10011487_44100</name>
</gene>
<dbReference type="InterPro" id="IPR029058">
    <property type="entry name" value="AB_hydrolase_fold"/>
</dbReference>
<dbReference type="InterPro" id="IPR050654">
    <property type="entry name" value="AChE-related_enzymes"/>
</dbReference>
<feature type="chain" id="PRO_5033099038" description="Carboxylic ester hydrolase" evidence="3">
    <location>
        <begin position="24"/>
        <end position="513"/>
    </location>
</feature>
<evidence type="ECO:0000256" key="1">
    <source>
        <dbReference type="ARBA" id="ARBA00005964"/>
    </source>
</evidence>
<dbReference type="EC" id="3.1.1.-" evidence="3"/>
<keyword evidence="3" id="KW-0732">Signal</keyword>
<evidence type="ECO:0000313" key="6">
    <source>
        <dbReference type="Proteomes" id="UP000445000"/>
    </source>
</evidence>
<evidence type="ECO:0000259" key="4">
    <source>
        <dbReference type="Pfam" id="PF00135"/>
    </source>
</evidence>
<dbReference type="Gene3D" id="3.40.50.1820">
    <property type="entry name" value="alpha/beta hydrolase"/>
    <property type="match status" value="1"/>
</dbReference>
<dbReference type="PROSITE" id="PS00941">
    <property type="entry name" value="CARBOXYLESTERASE_B_2"/>
    <property type="match status" value="1"/>
</dbReference>
<dbReference type="InterPro" id="IPR002018">
    <property type="entry name" value="CarbesteraseB"/>
</dbReference>
<dbReference type="EMBL" id="BLJN01000004">
    <property type="protein sequence ID" value="GFE82410.1"/>
    <property type="molecule type" value="Genomic_DNA"/>
</dbReference>
<dbReference type="RefSeq" id="WP_161814059.1">
    <property type="nucleotide sequence ID" value="NZ_BLJN01000004.1"/>
</dbReference>
<dbReference type="PROSITE" id="PS00122">
    <property type="entry name" value="CARBOXYLESTERASE_B_1"/>
    <property type="match status" value="1"/>
</dbReference>
<dbReference type="GO" id="GO:0005615">
    <property type="term" value="C:extracellular space"/>
    <property type="evidence" value="ECO:0007669"/>
    <property type="project" value="TreeGrafter"/>
</dbReference>
<dbReference type="GO" id="GO:0019695">
    <property type="term" value="P:choline metabolic process"/>
    <property type="evidence" value="ECO:0007669"/>
    <property type="project" value="TreeGrafter"/>
</dbReference>
<feature type="domain" description="Carboxylesterase type B" evidence="4">
    <location>
        <begin position="24"/>
        <end position="487"/>
    </location>
</feature>
<protein>
    <recommendedName>
        <fullName evidence="3">Carboxylic ester hydrolase</fullName>
        <ecNumber evidence="3">3.1.1.-</ecNumber>
    </recommendedName>
</protein>
<dbReference type="AlphaFoldDB" id="A0A829YGS1"/>
<organism evidence="5 6">
    <name type="scientific">Steroidobacter agaridevorans</name>
    <dbReference type="NCBI Taxonomy" id="2695856"/>
    <lineage>
        <taxon>Bacteria</taxon>
        <taxon>Pseudomonadati</taxon>
        <taxon>Pseudomonadota</taxon>
        <taxon>Gammaproteobacteria</taxon>
        <taxon>Steroidobacterales</taxon>
        <taxon>Steroidobacteraceae</taxon>
        <taxon>Steroidobacter</taxon>
    </lineage>
</organism>
<dbReference type="PANTHER" id="PTHR43918:SF4">
    <property type="entry name" value="CARBOXYLIC ESTER HYDROLASE"/>
    <property type="match status" value="1"/>
</dbReference>
<sequence>MHKSRIVGCLLGLLLISSGAAFADQPVVRTENGVVSGLSQTGVQAFLGIPYAKPPVGNLRWRAPQPVASWDGVRAATRLSASCYQAEPKPFGPYTESMIALPERSEDCLYLNVWAPAGSASKRPVYFFIHGGAFQAGASSVATNDGATLARKGAVVVTINYRLGLLGFFAHPELTRESPLASSGNYGMLDMIEALRWVRANIDRFGGDPTNVTIAGQSAGAAAVSHLVLSPLAAGLFHRAVIESGPVIGIPMSTLVDAEKVGVAAAAKLNANDITKLRAVPAAELAKAAAMPIALPNLDGKVIVTNPEQLDARVASKVPVLAGYTRDEVMAVTAPKTVAALEQEVRKRFGALSERVLALYPHGNDAEAAQSGVQLARDRYISALLLWAEQRTAQGQPVYAYLFEQTFPGGDPALYGAFHSAEVPYVFGTLNLPDVKFTAADRQISEEMQDRWLAFMRTGNPNPAGASVTWPRASADVKSIWRIGAADSGAAITAERLALFRDFVAQGGRLGFF</sequence>
<feature type="signal peptide" evidence="3">
    <location>
        <begin position="1"/>
        <end position="23"/>
    </location>
</feature>
<dbReference type="PANTHER" id="PTHR43918">
    <property type="entry name" value="ACETYLCHOLINESTERASE"/>
    <property type="match status" value="1"/>
</dbReference>
<dbReference type="GO" id="GO:0006581">
    <property type="term" value="P:acetylcholine catabolic process"/>
    <property type="evidence" value="ECO:0007669"/>
    <property type="project" value="TreeGrafter"/>
</dbReference>
<dbReference type="InterPro" id="IPR019826">
    <property type="entry name" value="Carboxylesterase_B_AS"/>
</dbReference>
<accession>A0A829YGS1</accession>
<reference evidence="6" key="1">
    <citation type="submission" date="2020-01" db="EMBL/GenBank/DDBJ databases">
        <title>'Steroidobacter agaridevorans' sp. nov., agar-degrading bacteria isolated from rhizosphere soils.</title>
        <authorList>
            <person name="Ikenaga M."/>
            <person name="Kataoka M."/>
            <person name="Murouchi A."/>
            <person name="Katsuragi S."/>
            <person name="Sakai M."/>
        </authorList>
    </citation>
    <scope>NUCLEOTIDE SEQUENCE [LARGE SCALE GENOMIC DNA]</scope>
    <source>
        <strain evidence="6">YU21-B</strain>
    </source>
</reference>
<dbReference type="Pfam" id="PF00135">
    <property type="entry name" value="COesterase"/>
    <property type="match status" value="1"/>
</dbReference>
<keyword evidence="2 3" id="KW-0378">Hydrolase</keyword>
<keyword evidence="6" id="KW-1185">Reference proteome</keyword>
<dbReference type="Proteomes" id="UP000445000">
    <property type="component" value="Unassembled WGS sequence"/>
</dbReference>
<dbReference type="GO" id="GO:0005886">
    <property type="term" value="C:plasma membrane"/>
    <property type="evidence" value="ECO:0007669"/>
    <property type="project" value="TreeGrafter"/>
</dbReference>
<evidence type="ECO:0000256" key="2">
    <source>
        <dbReference type="ARBA" id="ARBA00022801"/>
    </source>
</evidence>
<proteinExistence type="inferred from homology"/>
<name>A0A829YGS1_9GAMM</name>
<comment type="similarity">
    <text evidence="1 3">Belongs to the type-B carboxylesterase/lipase family.</text>
</comment>
<dbReference type="GO" id="GO:0003990">
    <property type="term" value="F:acetylcholinesterase activity"/>
    <property type="evidence" value="ECO:0007669"/>
    <property type="project" value="TreeGrafter"/>
</dbReference>
<comment type="caution">
    <text evidence="5">The sequence shown here is derived from an EMBL/GenBank/DDBJ whole genome shotgun (WGS) entry which is preliminary data.</text>
</comment>
<dbReference type="InterPro" id="IPR019819">
    <property type="entry name" value="Carboxylesterase_B_CS"/>
</dbReference>
<evidence type="ECO:0000313" key="5">
    <source>
        <dbReference type="EMBL" id="GFE82410.1"/>
    </source>
</evidence>
<evidence type="ECO:0000256" key="3">
    <source>
        <dbReference type="RuleBase" id="RU361235"/>
    </source>
</evidence>